<feature type="signal peptide" evidence="1">
    <location>
        <begin position="1"/>
        <end position="19"/>
    </location>
</feature>
<dbReference type="AlphaFoldDB" id="A0A438G3Y6"/>
<gene>
    <name evidence="2" type="ORF">CK203_065900</name>
</gene>
<organism evidence="2 3">
    <name type="scientific">Vitis vinifera</name>
    <name type="common">Grape</name>
    <dbReference type="NCBI Taxonomy" id="29760"/>
    <lineage>
        <taxon>Eukaryota</taxon>
        <taxon>Viridiplantae</taxon>
        <taxon>Streptophyta</taxon>
        <taxon>Embryophyta</taxon>
        <taxon>Tracheophyta</taxon>
        <taxon>Spermatophyta</taxon>
        <taxon>Magnoliopsida</taxon>
        <taxon>eudicotyledons</taxon>
        <taxon>Gunneridae</taxon>
        <taxon>Pentapetalae</taxon>
        <taxon>rosids</taxon>
        <taxon>Vitales</taxon>
        <taxon>Vitaceae</taxon>
        <taxon>Viteae</taxon>
        <taxon>Vitis</taxon>
    </lineage>
</organism>
<sequence length="156" mass="17794">MPTMASMSLCLVVLKGITSEEIHRGLDPSVLNVRPCLQGEENSGRMRRTKTKIRELKIVKIDNDLWVVMIKGGRPWVWNLVEYGWGPPLILDAQGRSTEELKPKHKWDKADNEGSMTILRSLPEGFRPKVTTIEESKDIDSMRVYKLLAPSRHMIA</sequence>
<feature type="chain" id="PRO_5019110249" evidence="1">
    <location>
        <begin position="20"/>
        <end position="156"/>
    </location>
</feature>
<evidence type="ECO:0000313" key="2">
    <source>
        <dbReference type="EMBL" id="RVW66896.1"/>
    </source>
</evidence>
<dbReference type="Proteomes" id="UP000288805">
    <property type="component" value="Unassembled WGS sequence"/>
</dbReference>
<name>A0A438G3Y6_VITVI</name>
<proteinExistence type="predicted"/>
<keyword evidence="1" id="KW-0732">Signal</keyword>
<comment type="caution">
    <text evidence="2">The sequence shown here is derived from an EMBL/GenBank/DDBJ whole genome shotgun (WGS) entry which is preliminary data.</text>
</comment>
<reference evidence="2 3" key="1">
    <citation type="journal article" date="2018" name="PLoS Genet.">
        <title>Population sequencing reveals clonal diversity and ancestral inbreeding in the grapevine cultivar Chardonnay.</title>
        <authorList>
            <person name="Roach M.J."/>
            <person name="Johnson D.L."/>
            <person name="Bohlmann J."/>
            <person name="van Vuuren H.J."/>
            <person name="Jones S.J."/>
            <person name="Pretorius I.S."/>
            <person name="Schmidt S.A."/>
            <person name="Borneman A.R."/>
        </authorList>
    </citation>
    <scope>NUCLEOTIDE SEQUENCE [LARGE SCALE GENOMIC DNA]</scope>
    <source>
        <strain evidence="3">cv. Chardonnay</strain>
        <tissue evidence="2">Leaf</tissue>
    </source>
</reference>
<protein>
    <submittedName>
        <fullName evidence="2">Uncharacterized protein</fullName>
    </submittedName>
</protein>
<evidence type="ECO:0000256" key="1">
    <source>
        <dbReference type="SAM" id="SignalP"/>
    </source>
</evidence>
<accession>A0A438G3Y6</accession>
<evidence type="ECO:0000313" key="3">
    <source>
        <dbReference type="Proteomes" id="UP000288805"/>
    </source>
</evidence>
<dbReference type="EMBL" id="QGNW01000617">
    <property type="protein sequence ID" value="RVW66896.1"/>
    <property type="molecule type" value="Genomic_DNA"/>
</dbReference>